<dbReference type="Gene3D" id="3.40.220.10">
    <property type="entry name" value="Leucine Aminopeptidase, subunit E, domain 1"/>
    <property type="match status" value="1"/>
</dbReference>
<dbReference type="EMBL" id="JABMIG020000087">
    <property type="protein sequence ID" value="KAL3793798.1"/>
    <property type="molecule type" value="Genomic_DNA"/>
</dbReference>
<sequence length="160" mass="17713">VGRNQKSPNRTAHHIMGYVSQWGGMDVGSGEPHYLSTILKFDSSITLITRDVPHHTFAIINRHAISGCKEWSGIDSTVENLKSSDRKHVKCPVGTAVITSCGGEQLRAEYDNIVHTVPPFYNYPPTATSGMKQLLGIDAESVDPESWSYELLRSCHCHSF</sequence>
<accession>A0ABD3Q0E5</accession>
<evidence type="ECO:0008006" key="3">
    <source>
        <dbReference type="Google" id="ProtNLM"/>
    </source>
</evidence>
<comment type="caution">
    <text evidence="1">The sequence shown here is derived from an EMBL/GenBank/DDBJ whole genome shotgun (WGS) entry which is preliminary data.</text>
</comment>
<proteinExistence type="predicted"/>
<organism evidence="1 2">
    <name type="scientific">Cyclotella cryptica</name>
    <dbReference type="NCBI Taxonomy" id="29204"/>
    <lineage>
        <taxon>Eukaryota</taxon>
        <taxon>Sar</taxon>
        <taxon>Stramenopiles</taxon>
        <taxon>Ochrophyta</taxon>
        <taxon>Bacillariophyta</taxon>
        <taxon>Coscinodiscophyceae</taxon>
        <taxon>Thalassiosirophycidae</taxon>
        <taxon>Stephanodiscales</taxon>
        <taxon>Stephanodiscaceae</taxon>
        <taxon>Cyclotella</taxon>
    </lineage>
</organism>
<protein>
    <recommendedName>
        <fullName evidence="3">Macro domain-containing protein</fullName>
    </recommendedName>
</protein>
<evidence type="ECO:0000313" key="2">
    <source>
        <dbReference type="Proteomes" id="UP001516023"/>
    </source>
</evidence>
<dbReference type="AlphaFoldDB" id="A0ABD3Q0E5"/>
<gene>
    <name evidence="1" type="ORF">HJC23_006158</name>
</gene>
<name>A0ABD3Q0E5_9STRA</name>
<dbReference type="Proteomes" id="UP001516023">
    <property type="component" value="Unassembled WGS sequence"/>
</dbReference>
<keyword evidence="2" id="KW-1185">Reference proteome</keyword>
<dbReference type="InterPro" id="IPR043472">
    <property type="entry name" value="Macro_dom-like"/>
</dbReference>
<feature type="non-terminal residue" evidence="1">
    <location>
        <position position="1"/>
    </location>
</feature>
<reference evidence="1 2" key="1">
    <citation type="journal article" date="2020" name="G3 (Bethesda)">
        <title>Improved Reference Genome for Cyclotella cryptica CCMP332, a Model for Cell Wall Morphogenesis, Salinity Adaptation, and Lipid Production in Diatoms (Bacillariophyta).</title>
        <authorList>
            <person name="Roberts W.R."/>
            <person name="Downey K.M."/>
            <person name="Ruck E.C."/>
            <person name="Traller J.C."/>
            <person name="Alverson A.J."/>
        </authorList>
    </citation>
    <scope>NUCLEOTIDE SEQUENCE [LARGE SCALE GENOMIC DNA]</scope>
    <source>
        <strain evidence="1 2">CCMP332</strain>
    </source>
</reference>
<evidence type="ECO:0000313" key="1">
    <source>
        <dbReference type="EMBL" id="KAL3793798.1"/>
    </source>
</evidence>